<name>A0A9Q0GKS4_9MAGN</name>
<organism evidence="2 3">
    <name type="scientific">Protea cynaroides</name>
    <dbReference type="NCBI Taxonomy" id="273540"/>
    <lineage>
        <taxon>Eukaryota</taxon>
        <taxon>Viridiplantae</taxon>
        <taxon>Streptophyta</taxon>
        <taxon>Embryophyta</taxon>
        <taxon>Tracheophyta</taxon>
        <taxon>Spermatophyta</taxon>
        <taxon>Magnoliopsida</taxon>
        <taxon>Proteales</taxon>
        <taxon>Proteaceae</taxon>
        <taxon>Protea</taxon>
    </lineage>
</organism>
<dbReference type="EMBL" id="JAMYWD010003354">
    <property type="protein sequence ID" value="KAJ4931580.1"/>
    <property type="molecule type" value="Genomic_DNA"/>
</dbReference>
<evidence type="ECO:0000313" key="2">
    <source>
        <dbReference type="EMBL" id="KAJ4931580.1"/>
    </source>
</evidence>
<comment type="caution">
    <text evidence="2">The sequence shown here is derived from an EMBL/GenBank/DDBJ whole genome shotgun (WGS) entry which is preliminary data.</text>
</comment>
<feature type="region of interest" description="Disordered" evidence="1">
    <location>
        <begin position="187"/>
        <end position="213"/>
    </location>
</feature>
<sequence length="261" mass="28430">MVSYEWKPPHCLSCGVFGHIDKACSQKPCGAEEKLEGDGVQPRNSSSSSESKPNPDDGGGSMAAPRESLGPCVVPDEEYDQAWKQHDWSKARAKKKRPERSSGLAATRVESCRLTGVVPAPVVLSNSHWRADAQSENLVAQPAPFPIKVTNSKSSPPSLGVDCPPNQFDCLSPELDQPLCPDETLFSNRKDDLNPKATESSAGHTPFLNRGPLAGKNRLDQLKKFGPPKPKPWICLLGPMWGPFLRILVLPSLDPYRFPAV</sequence>
<protein>
    <submittedName>
        <fullName evidence="2">Uncharacterized protein</fullName>
    </submittedName>
</protein>
<feature type="compositionally biased region" description="Basic and acidic residues" evidence="1">
    <location>
        <begin position="81"/>
        <end position="90"/>
    </location>
</feature>
<evidence type="ECO:0000313" key="3">
    <source>
        <dbReference type="Proteomes" id="UP001141806"/>
    </source>
</evidence>
<dbReference type="Proteomes" id="UP001141806">
    <property type="component" value="Unassembled WGS sequence"/>
</dbReference>
<proteinExistence type="predicted"/>
<feature type="region of interest" description="Disordered" evidence="1">
    <location>
        <begin position="31"/>
        <end position="105"/>
    </location>
</feature>
<evidence type="ECO:0000256" key="1">
    <source>
        <dbReference type="SAM" id="MobiDB-lite"/>
    </source>
</evidence>
<reference evidence="2" key="1">
    <citation type="journal article" date="2023" name="Plant J.">
        <title>The genome of the king protea, Protea cynaroides.</title>
        <authorList>
            <person name="Chang J."/>
            <person name="Duong T.A."/>
            <person name="Schoeman C."/>
            <person name="Ma X."/>
            <person name="Roodt D."/>
            <person name="Barker N."/>
            <person name="Li Z."/>
            <person name="Van de Peer Y."/>
            <person name="Mizrachi E."/>
        </authorList>
    </citation>
    <scope>NUCLEOTIDE SEQUENCE</scope>
    <source>
        <tissue evidence="2">Young leaves</tissue>
    </source>
</reference>
<dbReference type="AlphaFoldDB" id="A0A9Q0GKS4"/>
<gene>
    <name evidence="2" type="ORF">NE237_014302</name>
</gene>
<keyword evidence="3" id="KW-1185">Reference proteome</keyword>
<accession>A0A9Q0GKS4</accession>